<dbReference type="AlphaFoldDB" id="A0A819TDP2"/>
<gene>
    <name evidence="1" type="ORF">FNK824_LOCUS30092</name>
</gene>
<reference evidence="1" key="1">
    <citation type="submission" date="2021-02" db="EMBL/GenBank/DDBJ databases">
        <authorList>
            <person name="Nowell W R."/>
        </authorList>
    </citation>
    <scope>NUCLEOTIDE SEQUENCE</scope>
</reference>
<protein>
    <submittedName>
        <fullName evidence="1">Uncharacterized protein</fullName>
    </submittedName>
</protein>
<evidence type="ECO:0000313" key="2">
    <source>
        <dbReference type="Proteomes" id="UP000663874"/>
    </source>
</evidence>
<sequence>MFTLLYGISCDSDSSSTKAGSSSSSIVDSVVEVDLARNAQLIDGRSLRDAQLEAIKTLLESCYQDANITMPSLIYHILFEKKFDDISTRHRLTTDTIIVTDAERREAFVNEINIILSEKSKKKKHLLPPVILQLMRLRFPNDLDKDKPLKGATDVSIDDFVQWTKHVKHDYDS</sequence>
<evidence type="ECO:0000313" key="1">
    <source>
        <dbReference type="EMBL" id="CAF4076172.1"/>
    </source>
</evidence>
<proteinExistence type="predicted"/>
<dbReference type="EMBL" id="CAJOBE010009059">
    <property type="protein sequence ID" value="CAF4076172.1"/>
    <property type="molecule type" value="Genomic_DNA"/>
</dbReference>
<name>A0A819TDP2_9BILA</name>
<accession>A0A819TDP2</accession>
<organism evidence="1 2">
    <name type="scientific">Rotaria sordida</name>
    <dbReference type="NCBI Taxonomy" id="392033"/>
    <lineage>
        <taxon>Eukaryota</taxon>
        <taxon>Metazoa</taxon>
        <taxon>Spiralia</taxon>
        <taxon>Gnathifera</taxon>
        <taxon>Rotifera</taxon>
        <taxon>Eurotatoria</taxon>
        <taxon>Bdelloidea</taxon>
        <taxon>Philodinida</taxon>
        <taxon>Philodinidae</taxon>
        <taxon>Rotaria</taxon>
    </lineage>
</organism>
<comment type="caution">
    <text evidence="1">The sequence shown here is derived from an EMBL/GenBank/DDBJ whole genome shotgun (WGS) entry which is preliminary data.</text>
</comment>
<dbReference type="Proteomes" id="UP000663874">
    <property type="component" value="Unassembled WGS sequence"/>
</dbReference>